<keyword evidence="17" id="KW-1185">Reference proteome</keyword>
<keyword evidence="6 12" id="KW-1003">Cell membrane</keyword>
<feature type="domain" description="ABC3 transporter permease C-terminal" evidence="14">
    <location>
        <begin position="182"/>
        <end position="301"/>
    </location>
</feature>
<dbReference type="InterPro" id="IPR047929">
    <property type="entry name" value="FtsX_actino"/>
</dbReference>
<dbReference type="InterPro" id="IPR040690">
    <property type="entry name" value="FtsX_ECD"/>
</dbReference>
<evidence type="ECO:0000256" key="3">
    <source>
        <dbReference type="ARBA" id="ARBA00007379"/>
    </source>
</evidence>
<evidence type="ECO:0000256" key="5">
    <source>
        <dbReference type="ARBA" id="ARBA00021907"/>
    </source>
</evidence>
<feature type="transmembrane region" description="Helical" evidence="13">
    <location>
        <begin position="268"/>
        <end position="295"/>
    </location>
</feature>
<dbReference type="RefSeq" id="WP_211360134.1">
    <property type="nucleotide sequence ID" value="NZ_RJKE01000001.1"/>
</dbReference>
<keyword evidence="11 12" id="KW-0131">Cell cycle</keyword>
<keyword evidence="8 13" id="KW-0812">Transmembrane</keyword>
<evidence type="ECO:0000256" key="8">
    <source>
        <dbReference type="ARBA" id="ARBA00022692"/>
    </source>
</evidence>
<dbReference type="PIRSF" id="PIRSF003097">
    <property type="entry name" value="FtsX"/>
    <property type="match status" value="1"/>
</dbReference>
<evidence type="ECO:0000259" key="15">
    <source>
        <dbReference type="Pfam" id="PF18075"/>
    </source>
</evidence>
<proteinExistence type="inferred from homology"/>
<evidence type="ECO:0000256" key="12">
    <source>
        <dbReference type="PIRNR" id="PIRNR003097"/>
    </source>
</evidence>
<feature type="transmembrane region" description="Helical" evidence="13">
    <location>
        <begin position="21"/>
        <end position="41"/>
    </location>
</feature>
<name>A0A3N1D8X2_9ACTN</name>
<comment type="subunit">
    <text evidence="4">Forms a membrane-associated complex with FtsE.</text>
</comment>
<comment type="function">
    <text evidence="1">Part of the ABC transporter FtsEX involved in cellular division.</text>
</comment>
<evidence type="ECO:0000256" key="11">
    <source>
        <dbReference type="ARBA" id="ARBA00023306"/>
    </source>
</evidence>
<dbReference type="GO" id="GO:0051301">
    <property type="term" value="P:cell division"/>
    <property type="evidence" value="ECO:0007669"/>
    <property type="project" value="UniProtKB-KW"/>
</dbReference>
<evidence type="ECO:0000256" key="6">
    <source>
        <dbReference type="ARBA" id="ARBA00022475"/>
    </source>
</evidence>
<dbReference type="PANTHER" id="PTHR47755">
    <property type="entry name" value="CELL DIVISION PROTEIN FTSX"/>
    <property type="match status" value="1"/>
</dbReference>
<evidence type="ECO:0000313" key="17">
    <source>
        <dbReference type="Proteomes" id="UP000272400"/>
    </source>
</evidence>
<dbReference type="PANTHER" id="PTHR47755:SF1">
    <property type="entry name" value="CELL DIVISION PROTEIN FTSX"/>
    <property type="match status" value="1"/>
</dbReference>
<evidence type="ECO:0000256" key="2">
    <source>
        <dbReference type="ARBA" id="ARBA00004651"/>
    </source>
</evidence>
<dbReference type="NCBIfam" id="NF038346">
    <property type="entry name" value="FtsX_actino"/>
    <property type="match status" value="1"/>
</dbReference>
<comment type="similarity">
    <text evidence="3 12">Belongs to the ABC-4 integral membrane protein family. FtsX subfamily.</text>
</comment>
<dbReference type="GO" id="GO:0005886">
    <property type="term" value="C:plasma membrane"/>
    <property type="evidence" value="ECO:0007669"/>
    <property type="project" value="UniProtKB-SubCell"/>
</dbReference>
<dbReference type="EMBL" id="RJKE01000001">
    <property type="protein sequence ID" value="ROO89941.1"/>
    <property type="molecule type" value="Genomic_DNA"/>
</dbReference>
<dbReference type="Pfam" id="PF18075">
    <property type="entry name" value="FtsX_ECD"/>
    <property type="match status" value="1"/>
</dbReference>
<dbReference type="Proteomes" id="UP000272400">
    <property type="component" value="Unassembled WGS sequence"/>
</dbReference>
<comment type="caution">
    <text evidence="16">The sequence shown here is derived from an EMBL/GenBank/DDBJ whole genome shotgun (WGS) entry which is preliminary data.</text>
</comment>
<keyword evidence="9 13" id="KW-1133">Transmembrane helix</keyword>
<feature type="domain" description="FtsX extracellular" evidence="15">
    <location>
        <begin position="56"/>
        <end position="159"/>
    </location>
</feature>
<evidence type="ECO:0000256" key="4">
    <source>
        <dbReference type="ARBA" id="ARBA00011160"/>
    </source>
</evidence>
<protein>
    <recommendedName>
        <fullName evidence="5 12">Cell division protein FtsX</fullName>
    </recommendedName>
</protein>
<evidence type="ECO:0000313" key="16">
    <source>
        <dbReference type="EMBL" id="ROO89941.1"/>
    </source>
</evidence>
<keyword evidence="7 12" id="KW-0132">Cell division</keyword>
<evidence type="ECO:0000256" key="9">
    <source>
        <dbReference type="ARBA" id="ARBA00022989"/>
    </source>
</evidence>
<feature type="transmembrane region" description="Helical" evidence="13">
    <location>
        <begin position="222"/>
        <end position="248"/>
    </location>
</feature>
<evidence type="ECO:0000256" key="1">
    <source>
        <dbReference type="ARBA" id="ARBA00003552"/>
    </source>
</evidence>
<dbReference type="InterPro" id="IPR003838">
    <property type="entry name" value="ABC3_permease_C"/>
</dbReference>
<dbReference type="AlphaFoldDB" id="A0A3N1D8X2"/>
<sequence>MRLYFVFQEIWIGLRRNLTMTISLVITVAIAMALFGTGMLLKKQVDSSKTYWYDKVNVSIYLCAKTSSNQDCGNKEATKDERETLVSTLKALPQVAEVEYEDKNAAFKRFQDLFANTPGMIAAVKEGDIPDSLRVRLKDPTNFEEVITAANDAPGVDQIVNERELLEKLFRILGGLQWAALFIALIQVFAAVLLVGNTVRLSAFSRRRETNIMRLVGASNMYIQLPFILEGAIAGLFGGVIAALLLVGSKVLLIDRLQESLQFATQLTWTQVAGVIIFSMAVGVLLCAGASFLTLRRYLKI</sequence>
<reference evidence="16 17" key="1">
    <citation type="submission" date="2018-11" db="EMBL/GenBank/DDBJ databases">
        <title>Sequencing the genomes of 1000 actinobacteria strains.</title>
        <authorList>
            <person name="Klenk H.-P."/>
        </authorList>
    </citation>
    <scope>NUCLEOTIDE SEQUENCE [LARGE SCALE GENOMIC DNA]</scope>
    <source>
        <strain evidence="16 17">DSM 44254</strain>
    </source>
</reference>
<evidence type="ECO:0000256" key="7">
    <source>
        <dbReference type="ARBA" id="ARBA00022618"/>
    </source>
</evidence>
<gene>
    <name evidence="16" type="ORF">EDD29_7653</name>
</gene>
<organism evidence="16 17">
    <name type="scientific">Actinocorallia herbida</name>
    <dbReference type="NCBI Taxonomy" id="58109"/>
    <lineage>
        <taxon>Bacteria</taxon>
        <taxon>Bacillati</taxon>
        <taxon>Actinomycetota</taxon>
        <taxon>Actinomycetes</taxon>
        <taxon>Streptosporangiales</taxon>
        <taxon>Thermomonosporaceae</taxon>
        <taxon>Actinocorallia</taxon>
    </lineage>
</organism>
<accession>A0A3N1D8X2</accession>
<keyword evidence="10 12" id="KW-0472">Membrane</keyword>
<dbReference type="InterPro" id="IPR004513">
    <property type="entry name" value="FtsX"/>
</dbReference>
<evidence type="ECO:0000256" key="10">
    <source>
        <dbReference type="ARBA" id="ARBA00023136"/>
    </source>
</evidence>
<evidence type="ECO:0000256" key="13">
    <source>
        <dbReference type="SAM" id="Phobius"/>
    </source>
</evidence>
<feature type="transmembrane region" description="Helical" evidence="13">
    <location>
        <begin position="178"/>
        <end position="201"/>
    </location>
</feature>
<dbReference type="Pfam" id="PF02687">
    <property type="entry name" value="FtsX"/>
    <property type="match status" value="1"/>
</dbReference>
<comment type="subcellular location">
    <subcellularLocation>
        <location evidence="2">Cell membrane</location>
        <topology evidence="2">Multi-pass membrane protein</topology>
    </subcellularLocation>
</comment>
<evidence type="ECO:0000259" key="14">
    <source>
        <dbReference type="Pfam" id="PF02687"/>
    </source>
</evidence>
<dbReference type="Gene3D" id="3.30.70.3040">
    <property type="match status" value="1"/>
</dbReference>